<proteinExistence type="predicted"/>
<gene>
    <name evidence="1" type="ORF">AVEN_111463_1</name>
</gene>
<organism evidence="1 2">
    <name type="scientific">Araneus ventricosus</name>
    <name type="common">Orbweaver spider</name>
    <name type="synonym">Epeira ventricosa</name>
    <dbReference type="NCBI Taxonomy" id="182803"/>
    <lineage>
        <taxon>Eukaryota</taxon>
        <taxon>Metazoa</taxon>
        <taxon>Ecdysozoa</taxon>
        <taxon>Arthropoda</taxon>
        <taxon>Chelicerata</taxon>
        <taxon>Arachnida</taxon>
        <taxon>Araneae</taxon>
        <taxon>Araneomorphae</taxon>
        <taxon>Entelegynae</taxon>
        <taxon>Araneoidea</taxon>
        <taxon>Araneidae</taxon>
        <taxon>Araneus</taxon>
    </lineage>
</organism>
<sequence>MARKMEQKRCKREYTFSIFPKVSTKRCIDNHLLSQVVTNHGLCPNYLKRYNLRECNCRCGEDADDGIQHHIFWCPLLDSCRSLIRPGMSIAQILQEKNKTKEVKSILNFLYSHQQDIFEEEL</sequence>
<dbReference type="AlphaFoldDB" id="A0A4Y2K160"/>
<protein>
    <recommendedName>
        <fullName evidence="3">Reverse transcriptase zinc-binding domain-containing protein</fullName>
    </recommendedName>
</protein>
<evidence type="ECO:0000313" key="1">
    <source>
        <dbReference type="EMBL" id="GBM96074.1"/>
    </source>
</evidence>
<accession>A0A4Y2K160</accession>
<keyword evidence="2" id="KW-1185">Reference proteome</keyword>
<reference evidence="1 2" key="1">
    <citation type="journal article" date="2019" name="Sci. Rep.">
        <title>Orb-weaving spider Araneus ventricosus genome elucidates the spidroin gene catalogue.</title>
        <authorList>
            <person name="Kono N."/>
            <person name="Nakamura H."/>
            <person name="Ohtoshi R."/>
            <person name="Moran D.A.P."/>
            <person name="Shinohara A."/>
            <person name="Yoshida Y."/>
            <person name="Fujiwara M."/>
            <person name="Mori M."/>
            <person name="Tomita M."/>
            <person name="Arakawa K."/>
        </authorList>
    </citation>
    <scope>NUCLEOTIDE SEQUENCE [LARGE SCALE GENOMIC DNA]</scope>
</reference>
<evidence type="ECO:0008006" key="3">
    <source>
        <dbReference type="Google" id="ProtNLM"/>
    </source>
</evidence>
<name>A0A4Y2K160_ARAVE</name>
<comment type="caution">
    <text evidence="1">The sequence shown here is derived from an EMBL/GenBank/DDBJ whole genome shotgun (WGS) entry which is preliminary data.</text>
</comment>
<dbReference type="EMBL" id="BGPR01004113">
    <property type="protein sequence ID" value="GBM96074.1"/>
    <property type="molecule type" value="Genomic_DNA"/>
</dbReference>
<evidence type="ECO:0000313" key="2">
    <source>
        <dbReference type="Proteomes" id="UP000499080"/>
    </source>
</evidence>
<dbReference type="Proteomes" id="UP000499080">
    <property type="component" value="Unassembled WGS sequence"/>
</dbReference>